<dbReference type="RefSeq" id="WP_378141769.1">
    <property type="nucleotide sequence ID" value="NZ_JBHSEF010000023.1"/>
</dbReference>
<reference evidence="4" key="1">
    <citation type="journal article" date="2019" name="Int. J. Syst. Evol. Microbiol.">
        <title>The Global Catalogue of Microorganisms (GCM) 10K type strain sequencing project: providing services to taxonomists for standard genome sequencing and annotation.</title>
        <authorList>
            <consortium name="The Broad Institute Genomics Platform"/>
            <consortium name="The Broad Institute Genome Sequencing Center for Infectious Disease"/>
            <person name="Wu L."/>
            <person name="Ma J."/>
        </authorList>
    </citation>
    <scope>NUCLEOTIDE SEQUENCE [LARGE SCALE GENOMIC DNA]</scope>
    <source>
        <strain evidence="4">CCUG 50353</strain>
    </source>
</reference>
<keyword evidence="4" id="KW-1185">Reference proteome</keyword>
<accession>A0ABV8UY00</accession>
<dbReference type="SMART" id="SM00257">
    <property type="entry name" value="LysM"/>
    <property type="match status" value="1"/>
</dbReference>
<dbReference type="SUPFAM" id="SSF54106">
    <property type="entry name" value="LysM domain"/>
    <property type="match status" value="1"/>
</dbReference>
<evidence type="ECO:0000259" key="2">
    <source>
        <dbReference type="PROSITE" id="PS51782"/>
    </source>
</evidence>
<protein>
    <submittedName>
        <fullName evidence="3">LysM peptidoglycan-binding domain-containing protein</fullName>
    </submittedName>
</protein>
<feature type="region of interest" description="Disordered" evidence="1">
    <location>
        <begin position="151"/>
        <end position="173"/>
    </location>
</feature>
<dbReference type="PANTHER" id="PTHR34700">
    <property type="entry name" value="POTASSIUM BINDING PROTEIN KBP"/>
    <property type="match status" value="1"/>
</dbReference>
<dbReference type="InterPro" id="IPR036779">
    <property type="entry name" value="LysM_dom_sf"/>
</dbReference>
<dbReference type="PANTHER" id="PTHR34700:SF4">
    <property type="entry name" value="PHAGE-LIKE ELEMENT PBSX PROTEIN XKDP"/>
    <property type="match status" value="1"/>
</dbReference>
<name>A0ABV8UY00_9BACL</name>
<dbReference type="InterPro" id="IPR052196">
    <property type="entry name" value="Bact_Kbp"/>
</dbReference>
<feature type="domain" description="LysM" evidence="2">
    <location>
        <begin position="174"/>
        <end position="223"/>
    </location>
</feature>
<proteinExistence type="predicted"/>
<dbReference type="EMBL" id="JBHSEF010000023">
    <property type="protein sequence ID" value="MFC4355303.1"/>
    <property type="molecule type" value="Genomic_DNA"/>
</dbReference>
<dbReference type="PROSITE" id="PS51782">
    <property type="entry name" value="LYSM"/>
    <property type="match status" value="1"/>
</dbReference>
<dbReference type="Gene3D" id="3.10.350.10">
    <property type="entry name" value="LysM domain"/>
    <property type="match status" value="1"/>
</dbReference>
<evidence type="ECO:0000256" key="1">
    <source>
        <dbReference type="SAM" id="MobiDB-lite"/>
    </source>
</evidence>
<dbReference type="Proteomes" id="UP001595733">
    <property type="component" value="Unassembled WGS sequence"/>
</dbReference>
<evidence type="ECO:0000313" key="3">
    <source>
        <dbReference type="EMBL" id="MFC4355303.1"/>
    </source>
</evidence>
<gene>
    <name evidence="3" type="ORF">ACFO0S_09615</name>
</gene>
<organism evidence="3 4">
    <name type="scientific">Chryseomicrobium palamuruense</name>
    <dbReference type="NCBI Taxonomy" id="682973"/>
    <lineage>
        <taxon>Bacteria</taxon>
        <taxon>Bacillati</taxon>
        <taxon>Bacillota</taxon>
        <taxon>Bacilli</taxon>
        <taxon>Bacillales</taxon>
        <taxon>Caryophanaceae</taxon>
        <taxon>Chryseomicrobium</taxon>
    </lineage>
</organism>
<dbReference type="Pfam" id="PF01476">
    <property type="entry name" value="LysM"/>
    <property type="match status" value="1"/>
</dbReference>
<dbReference type="InterPro" id="IPR018392">
    <property type="entry name" value="LysM"/>
</dbReference>
<dbReference type="CDD" id="cd00118">
    <property type="entry name" value="LysM"/>
    <property type="match status" value="1"/>
</dbReference>
<comment type="caution">
    <text evidence="3">The sequence shown here is derived from an EMBL/GenBank/DDBJ whole genome shotgun (WGS) entry which is preliminary data.</text>
</comment>
<sequence length="225" mass="25663">MPYFFYLDKVLLPIAPSNLQLKVNNQNNTLTLINDGEINILKKATLTDITFDAMIPQVQYPFATYKDGFQRPSYYLDQLEALKNSQEPFQFIVTRTFPDGKMMFDTNLKVSLEDYQVDEDAGNGFDLMISIKLKQYRDYGTKTAKINFTSPKPSATVTKPRSDVSSPKPKQTAKTYKVVRGDTLWAIAKRYYGNGSQYPKIFNANKDKIKNPNLIYPGQVLTIPV</sequence>
<evidence type="ECO:0000313" key="4">
    <source>
        <dbReference type="Proteomes" id="UP001595733"/>
    </source>
</evidence>